<protein>
    <submittedName>
        <fullName evidence="2">Uncharacterized protein</fullName>
    </submittedName>
</protein>
<dbReference type="EnsemblMetazoa" id="ADIR002234-RA">
    <property type="protein sequence ID" value="ADIR002234-PA"/>
    <property type="gene ID" value="ADIR002234"/>
</dbReference>
<feature type="region of interest" description="Disordered" evidence="1">
    <location>
        <begin position="105"/>
        <end position="135"/>
    </location>
</feature>
<evidence type="ECO:0000313" key="3">
    <source>
        <dbReference type="Proteomes" id="UP000075884"/>
    </source>
</evidence>
<evidence type="ECO:0000256" key="1">
    <source>
        <dbReference type="SAM" id="MobiDB-lite"/>
    </source>
</evidence>
<reference evidence="3" key="1">
    <citation type="submission" date="2013-03" db="EMBL/GenBank/DDBJ databases">
        <title>The Genome Sequence of Anopheles dirus WRAIR2.</title>
        <authorList>
            <consortium name="The Broad Institute Genomics Platform"/>
            <person name="Neafsey D.E."/>
            <person name="Walton C."/>
            <person name="Walker B."/>
            <person name="Young S.K."/>
            <person name="Zeng Q."/>
            <person name="Gargeya S."/>
            <person name="Fitzgerald M."/>
            <person name="Haas B."/>
            <person name="Abouelleil A."/>
            <person name="Allen A.W."/>
            <person name="Alvarado L."/>
            <person name="Arachchi H.M."/>
            <person name="Berlin A.M."/>
            <person name="Chapman S.B."/>
            <person name="Gainer-Dewar J."/>
            <person name="Goldberg J."/>
            <person name="Griggs A."/>
            <person name="Gujja S."/>
            <person name="Hansen M."/>
            <person name="Howarth C."/>
            <person name="Imamovic A."/>
            <person name="Ireland A."/>
            <person name="Larimer J."/>
            <person name="McCowan C."/>
            <person name="Murphy C."/>
            <person name="Pearson M."/>
            <person name="Poon T.W."/>
            <person name="Priest M."/>
            <person name="Roberts A."/>
            <person name="Saif S."/>
            <person name="Shea T."/>
            <person name="Sisk P."/>
            <person name="Sykes S."/>
            <person name="Wortman J."/>
            <person name="Nusbaum C."/>
            <person name="Birren B."/>
        </authorList>
    </citation>
    <scope>NUCLEOTIDE SEQUENCE [LARGE SCALE GENOMIC DNA]</scope>
    <source>
        <strain evidence="3">WRAIR2</strain>
    </source>
</reference>
<organism evidence="2 3">
    <name type="scientific">Anopheles dirus</name>
    <dbReference type="NCBI Taxonomy" id="7168"/>
    <lineage>
        <taxon>Eukaryota</taxon>
        <taxon>Metazoa</taxon>
        <taxon>Ecdysozoa</taxon>
        <taxon>Arthropoda</taxon>
        <taxon>Hexapoda</taxon>
        <taxon>Insecta</taxon>
        <taxon>Pterygota</taxon>
        <taxon>Neoptera</taxon>
        <taxon>Endopterygota</taxon>
        <taxon>Diptera</taxon>
        <taxon>Nematocera</taxon>
        <taxon>Culicoidea</taxon>
        <taxon>Culicidae</taxon>
        <taxon>Anophelinae</taxon>
        <taxon>Anopheles</taxon>
    </lineage>
</organism>
<dbReference type="AlphaFoldDB" id="A0A182N3M2"/>
<dbReference type="Proteomes" id="UP000075884">
    <property type="component" value="Unassembled WGS sequence"/>
</dbReference>
<name>A0A182N3M2_9DIPT</name>
<proteinExistence type="predicted"/>
<feature type="compositionally biased region" description="Basic and acidic residues" evidence="1">
    <location>
        <begin position="126"/>
        <end position="135"/>
    </location>
</feature>
<reference evidence="2" key="2">
    <citation type="submission" date="2020-05" db="UniProtKB">
        <authorList>
            <consortium name="EnsemblMetazoa"/>
        </authorList>
    </citation>
    <scope>IDENTIFICATION</scope>
    <source>
        <strain evidence="2">WRAIR2</strain>
    </source>
</reference>
<feature type="compositionally biased region" description="Pro residues" evidence="1">
    <location>
        <begin position="112"/>
        <end position="122"/>
    </location>
</feature>
<keyword evidence="3" id="KW-1185">Reference proteome</keyword>
<evidence type="ECO:0000313" key="2">
    <source>
        <dbReference type="EnsemblMetazoa" id="ADIR002234-PA"/>
    </source>
</evidence>
<dbReference type="VEuPathDB" id="VectorBase:ADIR002234"/>
<accession>A0A182N3M2</accession>
<sequence length="135" mass="15032">MIERRSGNHTQNATEIVTSGNAHLKEDGAACRTSRHGTWLVRTVGYSPCLPSWQHRRNLGPDRRPKPALQDLGQCQCQTVAAHTVGAYEPDERCPEHLDCFGFRTTTTTRSEPPPSSPPPRPQTRVLDRLGDATY</sequence>